<dbReference type="EMBL" id="CAJOBC010047785">
    <property type="protein sequence ID" value="CAF4167267.1"/>
    <property type="molecule type" value="Genomic_DNA"/>
</dbReference>
<feature type="domain" description="Sphingomyelin synthase-like" evidence="10">
    <location>
        <begin position="138"/>
        <end position="166"/>
    </location>
</feature>
<evidence type="ECO:0000256" key="5">
    <source>
        <dbReference type="ARBA" id="ARBA00022919"/>
    </source>
</evidence>
<comment type="similarity">
    <text evidence="2">Belongs to the sphingomyelin synthase family.</text>
</comment>
<evidence type="ECO:0000256" key="7">
    <source>
        <dbReference type="ARBA" id="ARBA00023098"/>
    </source>
</evidence>
<evidence type="ECO:0000256" key="1">
    <source>
        <dbReference type="ARBA" id="ARBA00004141"/>
    </source>
</evidence>
<dbReference type="AlphaFoldDB" id="A0A815FBN6"/>
<dbReference type="GO" id="GO:0046513">
    <property type="term" value="P:ceramide biosynthetic process"/>
    <property type="evidence" value="ECO:0007669"/>
    <property type="project" value="TreeGrafter"/>
</dbReference>
<evidence type="ECO:0000313" key="12">
    <source>
        <dbReference type="EMBL" id="CAF4167267.1"/>
    </source>
</evidence>
<evidence type="ECO:0000259" key="10">
    <source>
        <dbReference type="Pfam" id="PF14360"/>
    </source>
</evidence>
<organism evidence="11 13">
    <name type="scientific">Didymodactylos carnosus</name>
    <dbReference type="NCBI Taxonomy" id="1234261"/>
    <lineage>
        <taxon>Eukaryota</taxon>
        <taxon>Metazoa</taxon>
        <taxon>Spiralia</taxon>
        <taxon>Gnathifera</taxon>
        <taxon>Rotifera</taxon>
        <taxon>Eurotatoria</taxon>
        <taxon>Bdelloidea</taxon>
        <taxon>Philodinida</taxon>
        <taxon>Philodinidae</taxon>
        <taxon>Didymodactylos</taxon>
    </lineage>
</organism>
<dbReference type="GO" id="GO:0005886">
    <property type="term" value="C:plasma membrane"/>
    <property type="evidence" value="ECO:0007669"/>
    <property type="project" value="TreeGrafter"/>
</dbReference>
<dbReference type="Pfam" id="PF14360">
    <property type="entry name" value="PAP2_C"/>
    <property type="match status" value="2"/>
</dbReference>
<evidence type="ECO:0000256" key="3">
    <source>
        <dbReference type="ARBA" id="ARBA00022679"/>
    </source>
</evidence>
<evidence type="ECO:0000256" key="2">
    <source>
        <dbReference type="ARBA" id="ARBA00005441"/>
    </source>
</evidence>
<dbReference type="Proteomes" id="UP000681722">
    <property type="component" value="Unassembled WGS sequence"/>
</dbReference>
<feature type="transmembrane region" description="Helical" evidence="9">
    <location>
        <begin position="89"/>
        <end position="108"/>
    </location>
</feature>
<name>A0A815FBN6_9BILA</name>
<keyword evidence="4 9" id="KW-0812">Transmembrane</keyword>
<evidence type="ECO:0000256" key="6">
    <source>
        <dbReference type="ARBA" id="ARBA00022989"/>
    </source>
</evidence>
<proteinExistence type="inferred from homology"/>
<keyword evidence="5" id="KW-0746">Sphingolipid metabolism</keyword>
<keyword evidence="8 9" id="KW-0472">Membrane</keyword>
<protein>
    <recommendedName>
        <fullName evidence="10">Sphingomyelin synthase-like domain-containing protein</fullName>
    </recommendedName>
</protein>
<feature type="domain" description="Sphingomyelin synthase-like" evidence="10">
    <location>
        <begin position="217"/>
        <end position="260"/>
    </location>
</feature>
<reference evidence="11" key="1">
    <citation type="submission" date="2021-02" db="EMBL/GenBank/DDBJ databases">
        <authorList>
            <person name="Nowell W R."/>
        </authorList>
    </citation>
    <scope>NUCLEOTIDE SEQUENCE</scope>
</reference>
<evidence type="ECO:0000313" key="11">
    <source>
        <dbReference type="EMBL" id="CAF1321286.1"/>
    </source>
</evidence>
<evidence type="ECO:0000256" key="9">
    <source>
        <dbReference type="SAM" id="Phobius"/>
    </source>
</evidence>
<sequence length="346" mass="40715">MLIHVQKYLPLALSFVFFLVTLYINSLVQVIADRHSPNQLPPLPDIGHKILPYWTYFPINNYILFIIFISVIVRYIFQSNIRLIVFRRWFFIQGLMFCMRSISIYITALSIPLPGCNTTALGSPEVEAFYIMITVHSTCGDVMFSGHTVTITICALCWTNYSKGEEYLPFIWLYKKCFHHGQSEAIQQSNLDKKKKCLPQWFFYPKLDAAGDPLTLYFTSYLIWLYSIIGYVLIIATRFHYSVDVFIGFLLTYFTWKSYQFYTKTLFERRLIIISRFFIWFEGLERDTSVIFRRNERQQLGVPVSLLIGLNSNQQQPYQQRQPNDKSKEVYILVPGDERDNESLTI</sequence>
<dbReference type="GO" id="GO:0033188">
    <property type="term" value="F:sphingomyelin synthase activity"/>
    <property type="evidence" value="ECO:0007669"/>
    <property type="project" value="TreeGrafter"/>
</dbReference>
<dbReference type="GO" id="GO:0000139">
    <property type="term" value="C:Golgi membrane"/>
    <property type="evidence" value="ECO:0007669"/>
    <property type="project" value="TreeGrafter"/>
</dbReference>
<dbReference type="Proteomes" id="UP000663829">
    <property type="component" value="Unassembled WGS sequence"/>
</dbReference>
<dbReference type="PANTHER" id="PTHR21290:SF25">
    <property type="entry name" value="SPHINGOMYELIN SYNTHASE-RELATED PROTEIN 1"/>
    <property type="match status" value="1"/>
</dbReference>
<keyword evidence="13" id="KW-1185">Reference proteome</keyword>
<keyword evidence="7" id="KW-0443">Lipid metabolism</keyword>
<dbReference type="InterPro" id="IPR045221">
    <property type="entry name" value="Sphingomyelin_synth-like"/>
</dbReference>
<comment type="caution">
    <text evidence="11">The sequence shown here is derived from an EMBL/GenBank/DDBJ whole genome shotgun (WGS) entry which is preliminary data.</text>
</comment>
<feature type="transmembrane region" description="Helical" evidence="9">
    <location>
        <begin position="59"/>
        <end position="77"/>
    </location>
</feature>
<evidence type="ECO:0000313" key="13">
    <source>
        <dbReference type="Proteomes" id="UP000663829"/>
    </source>
</evidence>
<dbReference type="EMBL" id="CAJNOQ010013418">
    <property type="protein sequence ID" value="CAF1321286.1"/>
    <property type="molecule type" value="Genomic_DNA"/>
</dbReference>
<dbReference type="PANTHER" id="PTHR21290">
    <property type="entry name" value="SPHINGOMYELIN SYNTHETASE"/>
    <property type="match status" value="1"/>
</dbReference>
<accession>A0A815FBN6</accession>
<keyword evidence="6 9" id="KW-1133">Transmembrane helix</keyword>
<evidence type="ECO:0000256" key="4">
    <source>
        <dbReference type="ARBA" id="ARBA00022692"/>
    </source>
</evidence>
<comment type="subcellular location">
    <subcellularLocation>
        <location evidence="1">Membrane</location>
        <topology evidence="1">Multi-pass membrane protein</topology>
    </subcellularLocation>
</comment>
<feature type="transmembrane region" description="Helical" evidence="9">
    <location>
        <begin position="214"/>
        <end position="233"/>
    </location>
</feature>
<feature type="transmembrane region" description="Helical" evidence="9">
    <location>
        <begin position="239"/>
        <end position="256"/>
    </location>
</feature>
<gene>
    <name evidence="11" type="ORF">GPM918_LOCUS29484</name>
    <name evidence="12" type="ORF">SRO942_LOCUS30064</name>
</gene>
<evidence type="ECO:0000256" key="8">
    <source>
        <dbReference type="ARBA" id="ARBA00023136"/>
    </source>
</evidence>
<dbReference type="GO" id="GO:0005789">
    <property type="term" value="C:endoplasmic reticulum membrane"/>
    <property type="evidence" value="ECO:0007669"/>
    <property type="project" value="TreeGrafter"/>
</dbReference>
<feature type="transmembrane region" description="Helical" evidence="9">
    <location>
        <begin position="12"/>
        <end position="32"/>
    </location>
</feature>
<dbReference type="GO" id="GO:0047493">
    <property type="term" value="F:ceramide cholinephosphotransferase activity"/>
    <property type="evidence" value="ECO:0007669"/>
    <property type="project" value="TreeGrafter"/>
</dbReference>
<dbReference type="OrthoDB" id="422827at2759"/>
<keyword evidence="3" id="KW-0808">Transferase</keyword>
<dbReference type="InterPro" id="IPR025749">
    <property type="entry name" value="Sphingomyelin_synth-like_dom"/>
</dbReference>